<reference evidence="3" key="2">
    <citation type="submission" date="2023-07" db="EMBL/GenBank/DDBJ databases">
        <title>Genome-based characterization of strain KMM 296 and proposal for reclassification of Cobetia litoralis and Cobetia pacifica, and emended description of the species Cobetia amphilecti and Cobetia marina.</title>
        <authorList>
            <person name="Balabanova L."/>
            <person name="Nedashkovskaya O."/>
        </authorList>
    </citation>
    <scope>NUCLEOTIDE SEQUENCE [LARGE SCALE GENOMIC DNA]</scope>
    <source>
        <strain evidence="3">NRIC 0815</strain>
    </source>
</reference>
<organism evidence="2 3">
    <name type="scientific">Cobetia amphilecti</name>
    <dbReference type="NCBI Taxonomy" id="1055104"/>
    <lineage>
        <taxon>Bacteria</taxon>
        <taxon>Pseudomonadati</taxon>
        <taxon>Pseudomonadota</taxon>
        <taxon>Gammaproteobacteria</taxon>
        <taxon>Oceanospirillales</taxon>
        <taxon>Halomonadaceae</taxon>
        <taxon>Cobetia</taxon>
    </lineage>
</organism>
<comment type="caution">
    <text evidence="2">The sequence shown here is derived from an EMBL/GenBank/DDBJ whole genome shotgun (WGS) entry which is preliminary data.</text>
</comment>
<accession>A0ABT6UPA1</accession>
<reference evidence="2 3" key="1">
    <citation type="submission" date="2023-04" db="EMBL/GenBank/DDBJ databases">
        <authorList>
            <person name="Otstavnykh N."/>
            <person name="Seitkalieva A."/>
            <person name="Bystritskaya E."/>
        </authorList>
    </citation>
    <scope>NUCLEOTIDE SEQUENCE [LARGE SCALE GENOMIC DNA]</scope>
    <source>
        <strain evidence="2 3">NRIC 0815</strain>
    </source>
</reference>
<keyword evidence="1" id="KW-0812">Transmembrane</keyword>
<evidence type="ECO:0000313" key="2">
    <source>
        <dbReference type="EMBL" id="MDI5884532.1"/>
    </source>
</evidence>
<dbReference type="Proteomes" id="UP001229025">
    <property type="component" value="Unassembled WGS sequence"/>
</dbReference>
<gene>
    <name evidence="2" type="ORF">QLT01_09215</name>
</gene>
<keyword evidence="1" id="KW-0472">Membrane</keyword>
<evidence type="ECO:0000256" key="1">
    <source>
        <dbReference type="SAM" id="Phobius"/>
    </source>
</evidence>
<feature type="transmembrane region" description="Helical" evidence="1">
    <location>
        <begin position="88"/>
        <end position="107"/>
    </location>
</feature>
<keyword evidence="3" id="KW-1185">Reference proteome</keyword>
<dbReference type="RefSeq" id="WP_284726802.1">
    <property type="nucleotide sequence ID" value="NZ_JASCSA010000006.1"/>
</dbReference>
<dbReference type="EMBL" id="JASCSA010000006">
    <property type="protein sequence ID" value="MDI5884532.1"/>
    <property type="molecule type" value="Genomic_DNA"/>
</dbReference>
<proteinExistence type="predicted"/>
<feature type="transmembrane region" description="Helical" evidence="1">
    <location>
        <begin position="48"/>
        <end position="68"/>
    </location>
</feature>
<sequence length="137" mass="15312">MNNVFENKVITQTVVVSDALNDASVATLQADYSLTAVEFEHIKHGRHFFYTLAHGLLLITIGYAINLIAKASSILFGVVQQIYIGEWIALSVGVFFTSSFFLLSFCVSSDHKIVMEDIKTHFKNSPKRKQLVRGISE</sequence>
<evidence type="ECO:0000313" key="3">
    <source>
        <dbReference type="Proteomes" id="UP001229025"/>
    </source>
</evidence>
<name>A0ABT6UPA1_9GAMM</name>
<protein>
    <submittedName>
        <fullName evidence="2">Uncharacterized protein</fullName>
    </submittedName>
</protein>
<keyword evidence="1" id="KW-1133">Transmembrane helix</keyword>